<dbReference type="Gene3D" id="3.30.160.60">
    <property type="entry name" value="Classic Zinc Finger"/>
    <property type="match status" value="2"/>
</dbReference>
<dbReference type="SUPFAM" id="SSF57667">
    <property type="entry name" value="beta-beta-alpha zinc fingers"/>
    <property type="match status" value="1"/>
</dbReference>
<dbReference type="EMBL" id="CAJFDH010000001">
    <property type="protein sequence ID" value="CAD5206588.1"/>
    <property type="molecule type" value="Genomic_DNA"/>
</dbReference>
<evidence type="ECO:0000256" key="6">
    <source>
        <dbReference type="ARBA" id="ARBA00023125"/>
    </source>
</evidence>
<keyword evidence="6" id="KW-0238">DNA-binding</keyword>
<dbReference type="Proteomes" id="UP000614601">
    <property type="component" value="Unassembled WGS sequence"/>
</dbReference>
<name>A0A811JTC9_9BILA</name>
<dbReference type="PROSITE" id="PS00028">
    <property type="entry name" value="ZINC_FINGER_C2H2_1"/>
    <property type="match status" value="1"/>
</dbReference>
<organism evidence="11 12">
    <name type="scientific">Bursaphelenchus okinawaensis</name>
    <dbReference type="NCBI Taxonomy" id="465554"/>
    <lineage>
        <taxon>Eukaryota</taxon>
        <taxon>Metazoa</taxon>
        <taxon>Ecdysozoa</taxon>
        <taxon>Nematoda</taxon>
        <taxon>Chromadorea</taxon>
        <taxon>Rhabditida</taxon>
        <taxon>Tylenchina</taxon>
        <taxon>Tylenchomorpha</taxon>
        <taxon>Aphelenchoidea</taxon>
        <taxon>Aphelenchoididae</taxon>
        <taxon>Bursaphelenchus</taxon>
    </lineage>
</organism>
<evidence type="ECO:0000313" key="11">
    <source>
        <dbReference type="EMBL" id="CAD5206588.1"/>
    </source>
</evidence>
<keyword evidence="2" id="KW-0479">Metal-binding</keyword>
<dbReference type="EMBL" id="CAJFCW020000001">
    <property type="protein sequence ID" value="CAG9082379.1"/>
    <property type="molecule type" value="Genomic_DNA"/>
</dbReference>
<comment type="subcellular location">
    <subcellularLocation>
        <location evidence="1">Nucleus</location>
    </subcellularLocation>
</comment>
<dbReference type="PROSITE" id="PS50157">
    <property type="entry name" value="ZINC_FINGER_C2H2_2"/>
    <property type="match status" value="1"/>
</dbReference>
<keyword evidence="4 8" id="KW-0863">Zinc-finger</keyword>
<keyword evidence="7" id="KW-0539">Nucleus</keyword>
<gene>
    <name evidence="11" type="ORF">BOKJ2_LOCUS1272</name>
</gene>
<evidence type="ECO:0000256" key="2">
    <source>
        <dbReference type="ARBA" id="ARBA00022723"/>
    </source>
</evidence>
<keyword evidence="12" id="KW-1185">Reference proteome</keyword>
<dbReference type="PANTHER" id="PTHR24392:SF56">
    <property type="entry name" value="ZINC FINGER PROTEIN 510"/>
    <property type="match status" value="1"/>
</dbReference>
<dbReference type="GO" id="GO:0008270">
    <property type="term" value="F:zinc ion binding"/>
    <property type="evidence" value="ECO:0007669"/>
    <property type="project" value="UniProtKB-KW"/>
</dbReference>
<evidence type="ECO:0000256" key="3">
    <source>
        <dbReference type="ARBA" id="ARBA00022737"/>
    </source>
</evidence>
<keyword evidence="3" id="KW-0677">Repeat</keyword>
<dbReference type="InterPro" id="IPR036236">
    <property type="entry name" value="Znf_C2H2_sf"/>
</dbReference>
<reference evidence="11" key="1">
    <citation type="submission" date="2020-09" db="EMBL/GenBank/DDBJ databases">
        <authorList>
            <person name="Kikuchi T."/>
        </authorList>
    </citation>
    <scope>NUCLEOTIDE SEQUENCE</scope>
    <source>
        <strain evidence="11">SH1</strain>
    </source>
</reference>
<sequence>MGRALTMSEVSPDSLTALRRSKRKKFHLDVAAVFSGSSNPDKRRNNLDAKYAGKEANHAVSGRNPFRLRDSLSNSRDMPDLDIEQDAEKIENLGCAELEHTHTQSSSSTSSRRSTPTTRSCNGATEPNGLVKEHETIVENEVISLNKVKELTPDIKEEEVVESKQKNGTTLYFCAKCGTGLKSKSGLIVHSKYCEKGISKRSRKRRMAFDKQHNVTTSTLLKPTVTVKSINPTFSEDASMPILLPEGPISGANAPTPSKKPKKGNKSSLTETVKQERIDFSSLKLLNLPPLPAILIKPTGIQQKEFYCCECPYKSIDDTLYRIHRSMHIGDRPQKCSGCSFSCFSPESLYAHLDLHVSNSSLNPSRKSRVIKKKELETIPSDREDVIKCSQCSFKTLCMERFHQHRLDHVQTQQQRLVSIMKRTHTNINEEPTSSLVGPNPKILHCKLCEFWTEGPDNLEHHVEYHNSGQLYTCRLCDYASDERTVKNFHEKHHHTSRSLSDHIKNLAIAIKIKKERPNETTAIKRAATKRNRYVGKSLAVQSLLKALE</sequence>
<feature type="region of interest" description="Disordered" evidence="9">
    <location>
        <begin position="52"/>
        <end position="79"/>
    </location>
</feature>
<dbReference type="PANTHER" id="PTHR24392">
    <property type="entry name" value="ZINC FINGER PROTEIN"/>
    <property type="match status" value="1"/>
</dbReference>
<evidence type="ECO:0000256" key="5">
    <source>
        <dbReference type="ARBA" id="ARBA00022833"/>
    </source>
</evidence>
<proteinExistence type="predicted"/>
<evidence type="ECO:0000256" key="4">
    <source>
        <dbReference type="ARBA" id="ARBA00022771"/>
    </source>
</evidence>
<evidence type="ECO:0000259" key="10">
    <source>
        <dbReference type="PROSITE" id="PS50157"/>
    </source>
</evidence>
<comment type="caution">
    <text evidence="11">The sequence shown here is derived from an EMBL/GenBank/DDBJ whole genome shotgun (WGS) entry which is preliminary data.</text>
</comment>
<dbReference type="OrthoDB" id="5873558at2759"/>
<dbReference type="GO" id="GO:0003677">
    <property type="term" value="F:DNA binding"/>
    <property type="evidence" value="ECO:0007669"/>
    <property type="project" value="UniProtKB-KW"/>
</dbReference>
<evidence type="ECO:0000256" key="7">
    <source>
        <dbReference type="ARBA" id="ARBA00023242"/>
    </source>
</evidence>
<feature type="domain" description="C2H2-type" evidence="10">
    <location>
        <begin position="306"/>
        <end position="333"/>
    </location>
</feature>
<dbReference type="SMART" id="SM00355">
    <property type="entry name" value="ZnF_C2H2"/>
    <property type="match status" value="6"/>
</dbReference>
<dbReference type="Proteomes" id="UP000783686">
    <property type="component" value="Unassembled WGS sequence"/>
</dbReference>
<accession>A0A811JTC9</accession>
<feature type="region of interest" description="Disordered" evidence="9">
    <location>
        <begin position="99"/>
        <end position="130"/>
    </location>
</feature>
<evidence type="ECO:0000256" key="8">
    <source>
        <dbReference type="PROSITE-ProRule" id="PRU00042"/>
    </source>
</evidence>
<dbReference type="GO" id="GO:0005634">
    <property type="term" value="C:nucleus"/>
    <property type="evidence" value="ECO:0007669"/>
    <property type="project" value="UniProtKB-SubCell"/>
</dbReference>
<protein>
    <recommendedName>
        <fullName evidence="10">C2H2-type domain-containing protein</fullName>
    </recommendedName>
</protein>
<dbReference type="AlphaFoldDB" id="A0A811JTC9"/>
<keyword evidence="5" id="KW-0862">Zinc</keyword>
<feature type="region of interest" description="Disordered" evidence="9">
    <location>
        <begin position="245"/>
        <end position="270"/>
    </location>
</feature>
<dbReference type="InterPro" id="IPR013087">
    <property type="entry name" value="Znf_C2H2_type"/>
</dbReference>
<feature type="compositionally biased region" description="Low complexity" evidence="9">
    <location>
        <begin position="103"/>
        <end position="120"/>
    </location>
</feature>
<evidence type="ECO:0000256" key="1">
    <source>
        <dbReference type="ARBA" id="ARBA00004123"/>
    </source>
</evidence>
<evidence type="ECO:0000256" key="9">
    <source>
        <dbReference type="SAM" id="MobiDB-lite"/>
    </source>
</evidence>
<evidence type="ECO:0000313" key="12">
    <source>
        <dbReference type="Proteomes" id="UP000614601"/>
    </source>
</evidence>